<accession>A0A8S1QRH1</accession>
<sequence length="152" mass="19211">MRMKIKLISIFKQYKRNLQNLKLIMKHHQRRLKQKWNHIKHQQYVYICNRMYSKFQQFNHHYQMLRSYQLVRIIHTISYQNDLIDHILMQYLPYSTIQQHNLYFQMLILMNQEKNKQMIHNQDDHLIFNVIQLLKHSIIQQFNLNLLREYQR</sequence>
<name>A0A8S1QRH1_9CILI</name>
<organism evidence="1 2">
    <name type="scientific">Paramecium sonneborni</name>
    <dbReference type="NCBI Taxonomy" id="65129"/>
    <lineage>
        <taxon>Eukaryota</taxon>
        <taxon>Sar</taxon>
        <taxon>Alveolata</taxon>
        <taxon>Ciliophora</taxon>
        <taxon>Intramacronucleata</taxon>
        <taxon>Oligohymenophorea</taxon>
        <taxon>Peniculida</taxon>
        <taxon>Parameciidae</taxon>
        <taxon>Paramecium</taxon>
    </lineage>
</organism>
<gene>
    <name evidence="1" type="ORF">PSON_ATCC_30995.1.T1130057</name>
</gene>
<dbReference type="Proteomes" id="UP000692954">
    <property type="component" value="Unassembled WGS sequence"/>
</dbReference>
<evidence type="ECO:0000313" key="2">
    <source>
        <dbReference type="Proteomes" id="UP000692954"/>
    </source>
</evidence>
<dbReference type="AlphaFoldDB" id="A0A8S1QRH1"/>
<protein>
    <submittedName>
        <fullName evidence="1">Uncharacterized protein</fullName>
    </submittedName>
</protein>
<evidence type="ECO:0000313" key="1">
    <source>
        <dbReference type="EMBL" id="CAD8117187.1"/>
    </source>
</evidence>
<comment type="caution">
    <text evidence="1">The sequence shown here is derived from an EMBL/GenBank/DDBJ whole genome shotgun (WGS) entry which is preliminary data.</text>
</comment>
<keyword evidence="2" id="KW-1185">Reference proteome</keyword>
<proteinExistence type="predicted"/>
<dbReference type="EMBL" id="CAJJDN010000113">
    <property type="protein sequence ID" value="CAD8117187.1"/>
    <property type="molecule type" value="Genomic_DNA"/>
</dbReference>
<reference evidence="1" key="1">
    <citation type="submission" date="2021-01" db="EMBL/GenBank/DDBJ databases">
        <authorList>
            <consortium name="Genoscope - CEA"/>
            <person name="William W."/>
        </authorList>
    </citation>
    <scope>NUCLEOTIDE SEQUENCE</scope>
</reference>